<keyword evidence="2" id="KW-0067">ATP-binding</keyword>
<protein>
    <submittedName>
        <fullName evidence="7">Sigma54 specific transcriptional regulator with PAS/PAC sensor, Fis family</fullName>
    </submittedName>
</protein>
<dbReference type="InterPro" id="IPR058031">
    <property type="entry name" value="AAA_lid_NorR"/>
</dbReference>
<evidence type="ECO:0000256" key="1">
    <source>
        <dbReference type="ARBA" id="ARBA00022741"/>
    </source>
</evidence>
<dbReference type="InterPro" id="IPR002197">
    <property type="entry name" value="HTH_Fis"/>
</dbReference>
<dbReference type="PROSITE" id="PS50045">
    <property type="entry name" value="SIGMA54_INTERACT_4"/>
    <property type="match status" value="1"/>
</dbReference>
<dbReference type="PANTHER" id="PTHR32071">
    <property type="entry name" value="TRANSCRIPTIONAL REGULATORY PROTEIN"/>
    <property type="match status" value="1"/>
</dbReference>
<dbReference type="PROSITE" id="PS00688">
    <property type="entry name" value="SIGMA54_INTERACT_3"/>
    <property type="match status" value="1"/>
</dbReference>
<dbReference type="OrthoDB" id="9803970at2"/>
<evidence type="ECO:0000313" key="8">
    <source>
        <dbReference type="Proteomes" id="UP000005361"/>
    </source>
</evidence>
<dbReference type="Gene3D" id="3.30.450.40">
    <property type="match status" value="1"/>
</dbReference>
<dbReference type="STRING" id="1192197.JBW_03260"/>
<dbReference type="Proteomes" id="UP000005361">
    <property type="component" value="Chromosome"/>
</dbReference>
<name>I9NPQ8_9FIRM</name>
<dbReference type="Gene3D" id="1.10.8.60">
    <property type="match status" value="1"/>
</dbReference>
<dbReference type="GO" id="GO:0006355">
    <property type="term" value="P:regulation of DNA-templated transcription"/>
    <property type="evidence" value="ECO:0007669"/>
    <property type="project" value="InterPro"/>
</dbReference>
<gene>
    <name evidence="7" type="ORF">JBW_03260</name>
</gene>
<dbReference type="InterPro" id="IPR002078">
    <property type="entry name" value="Sigma_54_int"/>
</dbReference>
<dbReference type="InterPro" id="IPR000014">
    <property type="entry name" value="PAS"/>
</dbReference>
<reference evidence="8" key="2">
    <citation type="submission" date="2015-02" db="EMBL/GenBank/DDBJ databases">
        <title>Complete Genome Sequence of Pelosinus fermentans JBW45.</title>
        <authorList>
            <person name="De Leon K.B."/>
            <person name="Utturkar S.M."/>
            <person name="Camilleri L.B."/>
            <person name="Arkin A.P."/>
            <person name="Fields M.W."/>
            <person name="Brown S.D."/>
            <person name="Wall J.D."/>
        </authorList>
    </citation>
    <scope>NUCLEOTIDE SEQUENCE [LARGE SCALE GENOMIC DNA]</scope>
    <source>
        <strain evidence="8">JBW45</strain>
    </source>
</reference>
<sequence>MDVSEKEFASNYEKLQQRISTLTEAWEQFLSTGKLVSDNIISAEVLSSWTRSRNRGIDPYNIPNVTLSEKELKERLEKNSQLIKVATPFLQAIAENVEGSGFRVDLFDADIYLLWYCGDRKVLDDSKSHSQIKPGVCRSEATCGTNAINLAALLEKPIQLVGPEHYNVALQHWTCSAVPIKDENGKVIAVINAAGYYWLRHTHTLGMMTALGKSIEYCLMQQSVRNELEQANNFNKEIMESINDALIVVDANGSIMMANKVVRKSFGLGEFDSITGLAVDSLWGKNNPFSEVLKTKQPIFDREISFTMQGRTIRLMGTIRPIGFQEKGLRCVVGTFKARSHTRGMIRNFVGWKAHFTFENLIGESSDFKQTLRLAKETAKMDSNVLIEGESGTGKELFAQAIHNDSGYSDGPFVVINCAAIPNGLLESELFGYEGGAFTGAKKEGQPGKFELADRGSIFLDEINSLPIEMQAKILRTLQNRTVIRLGGTEEIPIKVRMIAASNVDLWKMVQRKEFREDLFYRINVITINLPPLRERENDLELLVNNILTIKGIPTDILDESAIKVMKNYVWPGNIRELENVLERSFVFAKARGAFKIEAEDVLNYPGIEREMKKNDAVSNKLIIPNRDEETLGLKDNEKKTILNALEASGGNISITAQMLGVARNTLYRKMKRFGIDFHDYGKTV</sequence>
<dbReference type="CDD" id="cd00009">
    <property type="entry name" value="AAA"/>
    <property type="match status" value="1"/>
</dbReference>
<dbReference type="InterPro" id="IPR029016">
    <property type="entry name" value="GAF-like_dom_sf"/>
</dbReference>
<dbReference type="SUPFAM" id="SSF55785">
    <property type="entry name" value="PYP-like sensor domain (PAS domain)"/>
    <property type="match status" value="1"/>
</dbReference>
<dbReference type="PROSITE" id="PS50112">
    <property type="entry name" value="PAS"/>
    <property type="match status" value="1"/>
</dbReference>
<dbReference type="InterPro" id="IPR035965">
    <property type="entry name" value="PAS-like_dom_sf"/>
</dbReference>
<feature type="domain" description="PAS" evidence="6">
    <location>
        <begin position="231"/>
        <end position="268"/>
    </location>
</feature>
<dbReference type="InterPro" id="IPR009057">
    <property type="entry name" value="Homeodomain-like_sf"/>
</dbReference>
<dbReference type="GO" id="GO:0005524">
    <property type="term" value="F:ATP binding"/>
    <property type="evidence" value="ECO:0007669"/>
    <property type="project" value="UniProtKB-KW"/>
</dbReference>
<dbReference type="FunFam" id="3.40.50.300:FF:000006">
    <property type="entry name" value="DNA-binding transcriptional regulator NtrC"/>
    <property type="match status" value="1"/>
</dbReference>
<dbReference type="InterPro" id="IPR025944">
    <property type="entry name" value="Sigma_54_int_dom_CS"/>
</dbReference>
<keyword evidence="4" id="KW-0804">Transcription</keyword>
<dbReference type="SUPFAM" id="SSF46689">
    <property type="entry name" value="Homeodomain-like"/>
    <property type="match status" value="1"/>
</dbReference>
<dbReference type="InterPro" id="IPR013767">
    <property type="entry name" value="PAS_fold"/>
</dbReference>
<dbReference type="Pfam" id="PF00158">
    <property type="entry name" value="Sigma54_activat"/>
    <property type="match status" value="1"/>
</dbReference>
<evidence type="ECO:0000313" key="7">
    <source>
        <dbReference type="EMBL" id="AJQ28601.1"/>
    </source>
</evidence>
<dbReference type="GO" id="GO:0043565">
    <property type="term" value="F:sequence-specific DNA binding"/>
    <property type="evidence" value="ECO:0007669"/>
    <property type="project" value="InterPro"/>
</dbReference>
<evidence type="ECO:0000259" key="5">
    <source>
        <dbReference type="PROSITE" id="PS50045"/>
    </source>
</evidence>
<reference evidence="7 8" key="1">
    <citation type="journal article" date="2015" name="Genome Announc.">
        <title>Complete Genome Sequence of Pelosinus fermentans JBW45, a Member of a Remarkably Competitive Group of Negativicutes in the Firmicutes Phylum.</title>
        <authorList>
            <person name="De Leon K.B."/>
            <person name="Utturkar S.M."/>
            <person name="Camilleri L.B."/>
            <person name="Elias D.A."/>
            <person name="Arkin A.P."/>
            <person name="Fields M.W."/>
            <person name="Brown S.D."/>
            <person name="Wall J.D."/>
        </authorList>
    </citation>
    <scope>NUCLEOTIDE SEQUENCE [LARGE SCALE GENOMIC DNA]</scope>
    <source>
        <strain evidence="7 8">JBW45</strain>
    </source>
</reference>
<evidence type="ECO:0000259" key="6">
    <source>
        <dbReference type="PROSITE" id="PS50112"/>
    </source>
</evidence>
<dbReference type="Gene3D" id="3.40.50.300">
    <property type="entry name" value="P-loop containing nucleotide triphosphate hydrolases"/>
    <property type="match status" value="1"/>
</dbReference>
<keyword evidence="1" id="KW-0547">Nucleotide-binding</keyword>
<accession>I9NPQ8</accession>
<dbReference type="PROSITE" id="PS00675">
    <property type="entry name" value="SIGMA54_INTERACT_1"/>
    <property type="match status" value="1"/>
</dbReference>
<dbReference type="Pfam" id="PF00989">
    <property type="entry name" value="PAS"/>
    <property type="match status" value="1"/>
</dbReference>
<dbReference type="Gene3D" id="1.10.10.60">
    <property type="entry name" value="Homeodomain-like"/>
    <property type="match status" value="1"/>
</dbReference>
<dbReference type="RefSeq" id="WP_007958305.1">
    <property type="nucleotide sequence ID" value="NZ_CP010978.1"/>
</dbReference>
<dbReference type="PANTHER" id="PTHR32071:SF57">
    <property type="entry name" value="C4-DICARBOXYLATE TRANSPORT TRANSCRIPTIONAL REGULATORY PROTEIN DCTD"/>
    <property type="match status" value="1"/>
</dbReference>
<keyword evidence="3" id="KW-0805">Transcription regulation</keyword>
<dbReference type="InterPro" id="IPR025662">
    <property type="entry name" value="Sigma_54_int_dom_ATP-bd_1"/>
</dbReference>
<dbReference type="Gene3D" id="3.30.450.20">
    <property type="entry name" value="PAS domain"/>
    <property type="match status" value="1"/>
</dbReference>
<dbReference type="SMART" id="SM00382">
    <property type="entry name" value="AAA"/>
    <property type="match status" value="1"/>
</dbReference>
<evidence type="ECO:0000256" key="4">
    <source>
        <dbReference type="ARBA" id="ARBA00023163"/>
    </source>
</evidence>
<proteinExistence type="predicted"/>
<dbReference type="SUPFAM" id="SSF52540">
    <property type="entry name" value="P-loop containing nucleoside triphosphate hydrolases"/>
    <property type="match status" value="1"/>
</dbReference>
<dbReference type="PRINTS" id="PR01590">
    <property type="entry name" value="HTHFIS"/>
</dbReference>
<dbReference type="Pfam" id="PF02954">
    <property type="entry name" value="HTH_8"/>
    <property type="match status" value="1"/>
</dbReference>
<dbReference type="KEGG" id="pft:JBW_03260"/>
<dbReference type="InterPro" id="IPR027417">
    <property type="entry name" value="P-loop_NTPase"/>
</dbReference>
<dbReference type="EMBL" id="CP010978">
    <property type="protein sequence ID" value="AJQ28601.1"/>
    <property type="molecule type" value="Genomic_DNA"/>
</dbReference>
<dbReference type="AlphaFoldDB" id="I9NPQ8"/>
<dbReference type="HOGENOM" id="CLU_000445_8_12_9"/>
<organism evidence="7 8">
    <name type="scientific">Pelosinus fermentans JBW45</name>
    <dbReference type="NCBI Taxonomy" id="1192197"/>
    <lineage>
        <taxon>Bacteria</taxon>
        <taxon>Bacillati</taxon>
        <taxon>Bacillota</taxon>
        <taxon>Negativicutes</taxon>
        <taxon>Selenomonadales</taxon>
        <taxon>Sporomusaceae</taxon>
        <taxon>Pelosinus</taxon>
    </lineage>
</organism>
<dbReference type="Pfam" id="PF25601">
    <property type="entry name" value="AAA_lid_14"/>
    <property type="match status" value="1"/>
</dbReference>
<evidence type="ECO:0000256" key="3">
    <source>
        <dbReference type="ARBA" id="ARBA00023015"/>
    </source>
</evidence>
<dbReference type="InterPro" id="IPR003593">
    <property type="entry name" value="AAA+_ATPase"/>
</dbReference>
<feature type="domain" description="Sigma-54 factor interaction" evidence="5">
    <location>
        <begin position="361"/>
        <end position="587"/>
    </location>
</feature>
<evidence type="ECO:0000256" key="2">
    <source>
        <dbReference type="ARBA" id="ARBA00022840"/>
    </source>
</evidence>